<evidence type="ECO:0000313" key="2">
    <source>
        <dbReference type="EMBL" id="ARE81728.1"/>
    </source>
</evidence>
<dbReference type="AlphaFoldDB" id="A0A1V0RIX8"/>
<dbReference type="KEGG" id="rmm:ROSMUCSMR3_00218"/>
<sequence length="44" mass="4945">MADLLHHAVSALGLAGLAAIWSVKMVLGFFILRIMKRRRLRVRG</sequence>
<keyword evidence="1" id="KW-0472">Membrane</keyword>
<evidence type="ECO:0000313" key="3">
    <source>
        <dbReference type="Proteomes" id="UP000192273"/>
    </source>
</evidence>
<name>A0A1V0RIX8_9RHOB</name>
<proteinExistence type="predicted"/>
<accession>A0A1V0RIX8</accession>
<organism evidence="2 3">
    <name type="scientific">Roseovarius mucosus</name>
    <dbReference type="NCBI Taxonomy" id="215743"/>
    <lineage>
        <taxon>Bacteria</taxon>
        <taxon>Pseudomonadati</taxon>
        <taxon>Pseudomonadota</taxon>
        <taxon>Alphaproteobacteria</taxon>
        <taxon>Rhodobacterales</taxon>
        <taxon>Roseobacteraceae</taxon>
        <taxon>Roseovarius</taxon>
    </lineage>
</organism>
<keyword evidence="3" id="KW-1185">Reference proteome</keyword>
<keyword evidence="1" id="KW-0812">Transmembrane</keyword>
<feature type="transmembrane region" description="Helical" evidence="1">
    <location>
        <begin position="12"/>
        <end position="35"/>
    </location>
</feature>
<dbReference type="Proteomes" id="UP000192273">
    <property type="component" value="Chromosome"/>
</dbReference>
<reference evidence="2 3" key="1">
    <citation type="submission" date="2017-03" db="EMBL/GenBank/DDBJ databases">
        <title>Genome Sequence of Roseovarius mucosus strain SMR3 Isolated from a culture of the Diatom Skeletonema marinoi.</title>
        <authorList>
            <person name="Topel M."/>
            <person name="Pinder M."/>
            <person name="Johansson O.N."/>
            <person name="Kourtchenko O."/>
            <person name="Godhe A."/>
            <person name="Clarke A.K."/>
        </authorList>
    </citation>
    <scope>NUCLEOTIDE SEQUENCE [LARGE SCALE GENOMIC DNA]</scope>
    <source>
        <strain evidence="2 3">SMR3</strain>
    </source>
</reference>
<dbReference type="EMBL" id="CP020474">
    <property type="protein sequence ID" value="ARE81728.1"/>
    <property type="molecule type" value="Genomic_DNA"/>
</dbReference>
<dbReference type="RefSeq" id="WP_008280984.1">
    <property type="nucleotide sequence ID" value="NZ_CP020474.1"/>
</dbReference>
<evidence type="ECO:0000256" key="1">
    <source>
        <dbReference type="SAM" id="Phobius"/>
    </source>
</evidence>
<gene>
    <name evidence="2" type="ORF">ROSMUCSMR3_00218</name>
</gene>
<protein>
    <submittedName>
        <fullName evidence="2">Uncharacterized protein</fullName>
    </submittedName>
</protein>
<keyword evidence="1" id="KW-1133">Transmembrane helix</keyword>